<evidence type="ECO:0000313" key="2">
    <source>
        <dbReference type="EMBL" id="GAN79354.1"/>
    </source>
</evidence>
<name>A0A0D6PER3_9PROT</name>
<dbReference type="InterPro" id="IPR000845">
    <property type="entry name" value="Nucleoside_phosphorylase_d"/>
</dbReference>
<dbReference type="InterPro" id="IPR035994">
    <property type="entry name" value="Nucleoside_phosphorylase_sf"/>
</dbReference>
<dbReference type="Gene3D" id="3.40.50.1580">
    <property type="entry name" value="Nucleoside phosphorylase domain"/>
    <property type="match status" value="2"/>
</dbReference>
<dbReference type="AlphaFoldDB" id="A0A0D6PER3"/>
<dbReference type="STRING" id="1120923.SAMN02746095_00349"/>
<feature type="domain" description="Nucleoside phosphorylase" evidence="1">
    <location>
        <begin position="24"/>
        <end position="81"/>
    </location>
</feature>
<protein>
    <recommendedName>
        <fullName evidence="1">Nucleoside phosphorylase domain-containing protein</fullName>
    </recommendedName>
</protein>
<accession>A0A0D6PER3</accession>
<dbReference type="GO" id="GO:0003824">
    <property type="term" value="F:catalytic activity"/>
    <property type="evidence" value="ECO:0007669"/>
    <property type="project" value="InterPro"/>
</dbReference>
<comment type="caution">
    <text evidence="2">The sequence shown here is derived from an EMBL/GenBank/DDBJ whole genome shotgun (WGS) entry which is preliminary data.</text>
</comment>
<gene>
    <name evidence="2" type="ORF">Aam_020_118</name>
</gene>
<dbReference type="RefSeq" id="WP_048877805.1">
    <property type="nucleotide sequence ID" value="NZ_BANC01000020.1"/>
</dbReference>
<evidence type="ECO:0000313" key="3">
    <source>
        <dbReference type="Proteomes" id="UP000032668"/>
    </source>
</evidence>
<organism evidence="2 3">
    <name type="scientific">Acidocella aminolytica 101 = DSM 11237</name>
    <dbReference type="NCBI Taxonomy" id="1120923"/>
    <lineage>
        <taxon>Bacteria</taxon>
        <taxon>Pseudomonadati</taxon>
        <taxon>Pseudomonadota</taxon>
        <taxon>Alphaproteobacteria</taxon>
        <taxon>Acetobacterales</taxon>
        <taxon>Acidocellaceae</taxon>
        <taxon>Acidocella</taxon>
    </lineage>
</organism>
<keyword evidence="3" id="KW-1185">Reference proteome</keyword>
<reference evidence="2 3" key="1">
    <citation type="submission" date="2012-11" db="EMBL/GenBank/DDBJ databases">
        <title>Whole genome sequence of Acidocella aminolytica 101 = DSM 11237.</title>
        <authorList>
            <person name="Azuma Y."/>
            <person name="Higashiura N."/>
            <person name="Hirakawa H."/>
            <person name="Matsushita K."/>
        </authorList>
    </citation>
    <scope>NUCLEOTIDE SEQUENCE [LARGE SCALE GENOMIC DNA]</scope>
    <source>
        <strain evidence="3">101 / DSM 11237</strain>
    </source>
</reference>
<sequence length="215" mass="22434">MNRARIGIVTGLQAEAKWLDRAGFMVKAGGGSPNGASEAANTLVAAGAQALISFGLAGGLKPGLKPGTLLVPSAVIYGTRTFPCDYRLMEFLGGSTSETILAGQKIAASTQDKSLLYQRSHPAAIDLESGAVAEVAKMHKLQFAVLRAVADSAERNLPPAALVALKDDGRLDIPSLISSIASRPWQIPALIAVGRDAKAARKALMERVAKLPPRL</sequence>
<dbReference type="Proteomes" id="UP000032668">
    <property type="component" value="Unassembled WGS sequence"/>
</dbReference>
<dbReference type="GO" id="GO:0009116">
    <property type="term" value="P:nucleoside metabolic process"/>
    <property type="evidence" value="ECO:0007669"/>
    <property type="project" value="InterPro"/>
</dbReference>
<dbReference type="OrthoDB" id="7357315at2"/>
<dbReference type="EMBL" id="BANC01000020">
    <property type="protein sequence ID" value="GAN79354.1"/>
    <property type="molecule type" value="Genomic_DNA"/>
</dbReference>
<proteinExistence type="predicted"/>
<dbReference type="SUPFAM" id="SSF53167">
    <property type="entry name" value="Purine and uridine phosphorylases"/>
    <property type="match status" value="1"/>
</dbReference>
<dbReference type="Pfam" id="PF01048">
    <property type="entry name" value="PNP_UDP_1"/>
    <property type="match status" value="1"/>
</dbReference>
<evidence type="ECO:0000259" key="1">
    <source>
        <dbReference type="Pfam" id="PF01048"/>
    </source>
</evidence>